<evidence type="ECO:0000313" key="4">
    <source>
        <dbReference type="Proteomes" id="UP000252107"/>
    </source>
</evidence>
<evidence type="ECO:0000313" key="3">
    <source>
        <dbReference type="EMBL" id="RCJ39700.1"/>
    </source>
</evidence>
<feature type="coiled-coil region" evidence="1">
    <location>
        <begin position="38"/>
        <end position="69"/>
    </location>
</feature>
<feature type="transmembrane region" description="Helical" evidence="2">
    <location>
        <begin position="222"/>
        <end position="246"/>
    </location>
</feature>
<keyword evidence="1" id="KW-0175">Coiled coil</keyword>
<keyword evidence="2" id="KW-0812">Transmembrane</keyword>
<protein>
    <submittedName>
        <fullName evidence="3">Uncharacterized protein</fullName>
    </submittedName>
</protein>
<keyword evidence="4" id="KW-1185">Reference proteome</keyword>
<dbReference type="AlphaFoldDB" id="A0A367RVG2"/>
<accession>A0A367RVG2</accession>
<reference evidence="3" key="1">
    <citation type="submission" date="2016-04" db="EMBL/GenBank/DDBJ databases">
        <authorList>
            <person name="Tabuchi Yagui T.R."/>
        </authorList>
    </citation>
    <scope>NUCLEOTIDE SEQUENCE [LARGE SCALE GENOMIC DNA]</scope>
    <source>
        <strain evidence="3">NIES-26</strain>
    </source>
</reference>
<sequence>MAKQLLLFIQSDNPGLYVNILTHCVQVEGVRDIYFAVNEGAIGKLSEAKDQIKKIKEKFEELLANHAAEYQNPYNSMPMLNQVEERIIKILFTNPEISIKNIKKRFPDLNDLLIDVSGCNKKVSSDVISSYISSGIKHICCFELDDKVYSKEWRIKGFSKMYHDICKDIIYYEYIDFSKSGTTIKSFNRMRSQGQLIRILLALSIFLGVILCVLIQQQQSIFAQYAAMALALVTALGLFNDIFGIVERLK</sequence>
<comment type="caution">
    <text evidence="3">The sequence shown here is derived from an EMBL/GenBank/DDBJ whole genome shotgun (WGS) entry which is preliminary data.</text>
</comment>
<evidence type="ECO:0000256" key="2">
    <source>
        <dbReference type="SAM" id="Phobius"/>
    </source>
</evidence>
<feature type="transmembrane region" description="Helical" evidence="2">
    <location>
        <begin position="196"/>
        <end position="216"/>
    </location>
</feature>
<dbReference type="EMBL" id="LXQD01000065">
    <property type="protein sequence ID" value="RCJ39700.1"/>
    <property type="molecule type" value="Genomic_DNA"/>
</dbReference>
<proteinExistence type="predicted"/>
<dbReference type="Proteomes" id="UP000252107">
    <property type="component" value="Unassembled WGS sequence"/>
</dbReference>
<name>A0A367RVG2_9NOSO</name>
<keyword evidence="2" id="KW-1133">Transmembrane helix</keyword>
<keyword evidence="2" id="KW-0472">Membrane</keyword>
<organism evidence="3 4">
    <name type="scientific">Nostoc minutum NIES-26</name>
    <dbReference type="NCBI Taxonomy" id="1844469"/>
    <lineage>
        <taxon>Bacteria</taxon>
        <taxon>Bacillati</taxon>
        <taxon>Cyanobacteriota</taxon>
        <taxon>Cyanophyceae</taxon>
        <taxon>Nostocales</taxon>
        <taxon>Nostocaceae</taxon>
        <taxon>Nostoc</taxon>
    </lineage>
</organism>
<evidence type="ECO:0000256" key="1">
    <source>
        <dbReference type="SAM" id="Coils"/>
    </source>
</evidence>
<gene>
    <name evidence="3" type="ORF">A6770_11480</name>
</gene>